<accession>B2UM36</accession>
<dbReference type="AlphaFoldDB" id="B2UM36"/>
<name>B2UM36_AKKM8</name>
<evidence type="ECO:0000313" key="2">
    <source>
        <dbReference type="Proteomes" id="UP000001031"/>
    </source>
</evidence>
<dbReference type="HOGENOM" id="CLU_3303607_0_0_0"/>
<sequence length="39" mass="4348">MKNSTLNEMVKRAVKEGLAVEEWILGTVEEKVEKSSING</sequence>
<protein>
    <submittedName>
        <fullName evidence="1">Uncharacterized protein</fullName>
    </submittedName>
</protein>
<dbReference type="EMBL" id="CP001071">
    <property type="protein sequence ID" value="ACD05480.1"/>
    <property type="molecule type" value="Genomic_DNA"/>
</dbReference>
<gene>
    <name evidence="1" type="ordered locus">Amuc_1662</name>
</gene>
<dbReference type="KEGG" id="amu:Amuc_1662"/>
<dbReference type="Proteomes" id="UP000001031">
    <property type="component" value="Chromosome"/>
</dbReference>
<proteinExistence type="predicted"/>
<dbReference type="PaxDb" id="349741-Amuc_1662"/>
<organism evidence="1 2">
    <name type="scientific">Akkermansia muciniphila (strain ATCC BAA-835 / DSM 22959 / JCM 33894 / BCRC 81048 / CCUG 64013 / CIP 107961 / Muc)</name>
    <dbReference type="NCBI Taxonomy" id="349741"/>
    <lineage>
        <taxon>Bacteria</taxon>
        <taxon>Pseudomonadati</taxon>
        <taxon>Verrucomicrobiota</taxon>
        <taxon>Verrucomicrobiia</taxon>
        <taxon>Verrucomicrobiales</taxon>
        <taxon>Akkermansiaceae</taxon>
        <taxon>Akkermansia</taxon>
    </lineage>
</organism>
<keyword evidence="2" id="KW-1185">Reference proteome</keyword>
<reference evidence="2" key="1">
    <citation type="journal article" date="2011" name="PLoS ONE">
        <title>The genome of Akkermansia muciniphila, a dedicated intestinal mucin degrader, and its use in exploring intestinal metagenomes.</title>
        <authorList>
            <person name="van Passel M.W."/>
            <person name="Kant R."/>
            <person name="Zoetendal E.G."/>
            <person name="Plugge C.M."/>
            <person name="Derrien M."/>
            <person name="Malfatti S.A."/>
            <person name="Chain P.S."/>
            <person name="Woyke T."/>
            <person name="Palva A."/>
            <person name="de Vos W.M."/>
            <person name="Smidt H."/>
        </authorList>
    </citation>
    <scope>NUCLEOTIDE SEQUENCE [LARGE SCALE GENOMIC DNA]</scope>
    <source>
        <strain evidence="2">ATCC BAA-835 / DSM 22959 / JCM 33894 / BCRC 81048 / CCUG 64013 / CIP 107961 / Muc</strain>
    </source>
</reference>
<evidence type="ECO:0000313" key="1">
    <source>
        <dbReference type="EMBL" id="ACD05480.1"/>
    </source>
</evidence>